<dbReference type="PANTHER" id="PTHR32089">
    <property type="entry name" value="METHYL-ACCEPTING CHEMOTAXIS PROTEIN MCPB"/>
    <property type="match status" value="1"/>
</dbReference>
<dbReference type="CDD" id="cd11386">
    <property type="entry name" value="MCP_signal"/>
    <property type="match status" value="1"/>
</dbReference>
<dbReference type="SMART" id="SM00304">
    <property type="entry name" value="HAMP"/>
    <property type="match status" value="1"/>
</dbReference>
<comment type="caution">
    <text evidence="11">The sequence shown here is derived from an EMBL/GenBank/DDBJ whole genome shotgun (WGS) entry which is preliminary data.</text>
</comment>
<organism evidence="11 12">
    <name type="scientific">Ureibacillus endophyticus</name>
    <dbReference type="NCBI Taxonomy" id="1978490"/>
    <lineage>
        <taxon>Bacteria</taxon>
        <taxon>Bacillati</taxon>
        <taxon>Bacillota</taxon>
        <taxon>Bacilli</taxon>
        <taxon>Bacillales</taxon>
        <taxon>Caryophanaceae</taxon>
        <taxon>Ureibacillus</taxon>
    </lineage>
</organism>
<evidence type="ECO:0000256" key="5">
    <source>
        <dbReference type="ARBA" id="ARBA00029447"/>
    </source>
</evidence>
<keyword evidence="12" id="KW-1185">Reference proteome</keyword>
<dbReference type="SUPFAM" id="SSF58104">
    <property type="entry name" value="Methyl-accepting chemotaxis protein (MCP) signaling domain"/>
    <property type="match status" value="1"/>
</dbReference>
<name>A0A494YZ59_9BACL</name>
<dbReference type="AlphaFoldDB" id="A0A494YZ59"/>
<dbReference type="EMBL" id="RBZN01000029">
    <property type="protein sequence ID" value="RKQ15498.1"/>
    <property type="molecule type" value="Genomic_DNA"/>
</dbReference>
<evidence type="ECO:0000256" key="4">
    <source>
        <dbReference type="ARBA" id="ARBA00023224"/>
    </source>
</evidence>
<dbReference type="Pfam" id="PF00015">
    <property type="entry name" value="MCPsignal"/>
    <property type="match status" value="1"/>
</dbReference>
<evidence type="ECO:0000256" key="7">
    <source>
        <dbReference type="SAM" id="Coils"/>
    </source>
</evidence>
<comment type="subcellular location">
    <subcellularLocation>
        <location evidence="1">Cell membrane</location>
    </subcellularLocation>
</comment>
<feature type="coiled-coil region" evidence="7">
    <location>
        <begin position="423"/>
        <end position="450"/>
    </location>
</feature>
<reference evidence="11 12" key="1">
    <citation type="journal article" date="2016" name="Antonie Van Leeuwenhoek">
        <title>Lysinibacillus endophyticus sp. nov., an indole-3-acetic acid producing endophytic bacterium isolated from corn root (Zea mays cv. Xinken-5).</title>
        <authorList>
            <person name="Yu J."/>
            <person name="Guan X."/>
            <person name="Liu C."/>
            <person name="Xiang W."/>
            <person name="Yu Z."/>
            <person name="Liu X."/>
            <person name="Wang G."/>
        </authorList>
    </citation>
    <scope>NUCLEOTIDE SEQUENCE [LARGE SCALE GENOMIC DNA]</scope>
    <source>
        <strain evidence="11 12">DSM 100506</strain>
    </source>
</reference>
<dbReference type="PANTHER" id="PTHR32089:SF112">
    <property type="entry name" value="LYSOZYME-LIKE PROTEIN-RELATED"/>
    <property type="match status" value="1"/>
</dbReference>
<dbReference type="Proteomes" id="UP000272238">
    <property type="component" value="Unassembled WGS sequence"/>
</dbReference>
<keyword evidence="4 6" id="KW-0807">Transducer</keyword>
<feature type="transmembrane region" description="Helical" evidence="8">
    <location>
        <begin position="191"/>
        <end position="210"/>
    </location>
</feature>
<feature type="domain" description="HAMP" evidence="10">
    <location>
        <begin position="210"/>
        <end position="263"/>
    </location>
</feature>
<dbReference type="GO" id="GO:0005886">
    <property type="term" value="C:plasma membrane"/>
    <property type="evidence" value="ECO:0007669"/>
    <property type="project" value="UniProtKB-SubCell"/>
</dbReference>
<gene>
    <name evidence="11" type="ORF">D8M03_11780</name>
</gene>
<dbReference type="Pfam" id="PF00672">
    <property type="entry name" value="HAMP"/>
    <property type="match status" value="1"/>
</dbReference>
<evidence type="ECO:0000256" key="3">
    <source>
        <dbReference type="ARBA" id="ARBA00023136"/>
    </source>
</evidence>
<evidence type="ECO:0000313" key="11">
    <source>
        <dbReference type="EMBL" id="RKQ15498.1"/>
    </source>
</evidence>
<dbReference type="PROSITE" id="PS50111">
    <property type="entry name" value="CHEMOTAXIS_TRANSDUC_2"/>
    <property type="match status" value="1"/>
</dbReference>
<evidence type="ECO:0000256" key="2">
    <source>
        <dbReference type="ARBA" id="ARBA00022475"/>
    </source>
</evidence>
<dbReference type="InterPro" id="IPR003660">
    <property type="entry name" value="HAMP_dom"/>
</dbReference>
<dbReference type="InterPro" id="IPR004089">
    <property type="entry name" value="MCPsignal_dom"/>
</dbReference>
<accession>A0A494YZ59</accession>
<dbReference type="CDD" id="cd06225">
    <property type="entry name" value="HAMP"/>
    <property type="match status" value="1"/>
</dbReference>
<dbReference type="SMART" id="SM00283">
    <property type="entry name" value="MA"/>
    <property type="match status" value="1"/>
</dbReference>
<keyword evidence="8" id="KW-0812">Transmembrane</keyword>
<protein>
    <submittedName>
        <fullName evidence="11">Methyl-accepting chemotaxis protein</fullName>
    </submittedName>
</protein>
<evidence type="ECO:0000259" key="10">
    <source>
        <dbReference type="PROSITE" id="PS50885"/>
    </source>
</evidence>
<dbReference type="OrthoDB" id="2513043at2"/>
<feature type="domain" description="Methyl-accepting transducer" evidence="9">
    <location>
        <begin position="289"/>
        <end position="546"/>
    </location>
</feature>
<sequence>MKFFQTLTFKLGTIIAGILVVMLAITSAATYYTAYDKLYEAAGVEAYGCANITTGLIDPTVLDRALNNDMAAKESISEQLNWTIDHKEIFETQYILDLNGNVIALDNNLKEKGINIGDEFHVDQKAISMLLEMGHPTFSEPYDYAGMERLSGYAPIYKDHDPSKEIIAINVIDFDADIVTERTWEVVSQGILISIIPMLVASMITGLLIYRKTKLISQLIEQAKRLADGNLSVSETTIKGKDEIADLSRTLNQTASNLQSIISTMRSTSNQLTTNATETASTLTEMNSAVQSVADHIEDVTGAMRDGMHNADNASNVLTSLADNLQSMKARADQTVVNSNETMKIAIEGEKRAQEISADMEKIRTGSQEVSNTIQHLVESATRIQTITEAISSIASQTNLLALNASIEAARAGEHGKGFAVVAEEVRKLAEQSNKEVTEVEKLVKDIMERIGNVMISSSENGKFIEKGTQTVQLTANALHNISNAVSETVHDIKNISNLLSSETEKSDTIVEMIHELTRSIHEIEDTLKGISAAAQETTASIHDISHRSVESTKMAEELEISVKMFRLKE</sequence>
<proteinExistence type="inferred from homology"/>
<evidence type="ECO:0000256" key="8">
    <source>
        <dbReference type="SAM" id="Phobius"/>
    </source>
</evidence>
<keyword evidence="8" id="KW-1133">Transmembrane helix</keyword>
<keyword evidence="7" id="KW-0175">Coiled coil</keyword>
<dbReference type="GO" id="GO:0007165">
    <property type="term" value="P:signal transduction"/>
    <property type="evidence" value="ECO:0007669"/>
    <property type="project" value="UniProtKB-KW"/>
</dbReference>
<dbReference type="RefSeq" id="WP_121214983.1">
    <property type="nucleotide sequence ID" value="NZ_JAMYWW010000001.1"/>
</dbReference>
<dbReference type="PROSITE" id="PS50885">
    <property type="entry name" value="HAMP"/>
    <property type="match status" value="1"/>
</dbReference>
<keyword evidence="3 8" id="KW-0472">Membrane</keyword>
<evidence type="ECO:0000256" key="6">
    <source>
        <dbReference type="PROSITE-ProRule" id="PRU00284"/>
    </source>
</evidence>
<comment type="similarity">
    <text evidence="5">Belongs to the methyl-accepting chemotaxis (MCP) protein family.</text>
</comment>
<evidence type="ECO:0000313" key="12">
    <source>
        <dbReference type="Proteomes" id="UP000272238"/>
    </source>
</evidence>
<dbReference type="Gene3D" id="1.10.287.950">
    <property type="entry name" value="Methyl-accepting chemotaxis protein"/>
    <property type="match status" value="1"/>
</dbReference>
<evidence type="ECO:0000256" key="1">
    <source>
        <dbReference type="ARBA" id="ARBA00004236"/>
    </source>
</evidence>
<keyword evidence="2" id="KW-1003">Cell membrane</keyword>
<evidence type="ECO:0000259" key="9">
    <source>
        <dbReference type="PROSITE" id="PS50111"/>
    </source>
</evidence>
<dbReference type="Gene3D" id="6.10.340.10">
    <property type="match status" value="1"/>
</dbReference>
<feature type="transmembrane region" description="Helical" evidence="8">
    <location>
        <begin position="12"/>
        <end position="32"/>
    </location>
</feature>